<keyword evidence="1" id="KW-0597">Phosphoprotein</keyword>
<dbReference type="GO" id="GO:0003677">
    <property type="term" value="F:DNA binding"/>
    <property type="evidence" value="ECO:0007669"/>
    <property type="project" value="UniProtKB-KW"/>
</dbReference>
<evidence type="ECO:0000313" key="4">
    <source>
        <dbReference type="EMBL" id="AYA35960.1"/>
    </source>
</evidence>
<feature type="domain" description="Response regulatory" evidence="2">
    <location>
        <begin position="2"/>
        <end position="114"/>
    </location>
</feature>
<reference evidence="4 5" key="1">
    <citation type="submission" date="2018-09" db="EMBL/GenBank/DDBJ databases">
        <title>Hymenobacter medium sp. nov., isolated from R2A medium.</title>
        <authorList>
            <person name="Yingchao G."/>
        </authorList>
    </citation>
    <scope>NUCLEOTIDE SEQUENCE [LARGE SCALE GENOMIC DNA]</scope>
    <source>
        <strain evidence="5">sh-6</strain>
    </source>
</reference>
<organism evidence="4 5">
    <name type="scientific">Hymenobacter oligotrophus</name>
    <dbReference type="NCBI Taxonomy" id="2319843"/>
    <lineage>
        <taxon>Bacteria</taxon>
        <taxon>Pseudomonadati</taxon>
        <taxon>Bacteroidota</taxon>
        <taxon>Cytophagia</taxon>
        <taxon>Cytophagales</taxon>
        <taxon>Hymenobacteraceae</taxon>
        <taxon>Hymenobacter</taxon>
    </lineage>
</organism>
<dbReference type="AlphaFoldDB" id="A0A3B7QXZ7"/>
<dbReference type="Pfam" id="PF00072">
    <property type="entry name" value="Response_reg"/>
    <property type="match status" value="1"/>
</dbReference>
<dbReference type="PANTHER" id="PTHR37299:SF1">
    <property type="entry name" value="STAGE 0 SPORULATION PROTEIN A HOMOLOG"/>
    <property type="match status" value="1"/>
</dbReference>
<dbReference type="SMART" id="SM00850">
    <property type="entry name" value="LytTR"/>
    <property type="match status" value="1"/>
</dbReference>
<keyword evidence="4" id="KW-0238">DNA-binding</keyword>
<feature type="domain" description="HTH LytTR-type" evidence="3">
    <location>
        <begin position="149"/>
        <end position="255"/>
    </location>
</feature>
<dbReference type="EMBL" id="CP032317">
    <property type="protein sequence ID" value="AYA35960.1"/>
    <property type="molecule type" value="Genomic_DNA"/>
</dbReference>
<dbReference type="Proteomes" id="UP000262802">
    <property type="component" value="Chromosome"/>
</dbReference>
<dbReference type="GO" id="GO:0000156">
    <property type="term" value="F:phosphorelay response regulator activity"/>
    <property type="evidence" value="ECO:0007669"/>
    <property type="project" value="InterPro"/>
</dbReference>
<dbReference type="RefSeq" id="WP_119443548.1">
    <property type="nucleotide sequence ID" value="NZ_CP032317.1"/>
</dbReference>
<evidence type="ECO:0000256" key="1">
    <source>
        <dbReference type="PROSITE-ProRule" id="PRU00169"/>
    </source>
</evidence>
<dbReference type="Gene3D" id="2.40.50.1020">
    <property type="entry name" value="LytTr DNA-binding domain"/>
    <property type="match status" value="1"/>
</dbReference>
<dbReference type="KEGG" id="hyh:D3Y59_02160"/>
<keyword evidence="5" id="KW-1185">Reference proteome</keyword>
<sequence>MTILIIEDELLTAQQIQQFIADYGLSAEVHTVRSIARARAWLQQHPMPELVFSDVELLDGNVFTLYQQVAVTCPIIFITAYDQFLLQAFQVNGIGYLLKPFDFGQFRAALDKYHALRPAPAAPPVLTHELVLELRQALQHTAKSFRQRFSVRLRNTLYVLPVEEVAYLQADEGVVLAYDQQGARHALTGTLSEIADELDPRLFFRLNRSELVNIRYVERAEPYFNHRLAVRIRNSSTVLAASAALTPALRKWLDR</sequence>
<dbReference type="OrthoDB" id="646623at2"/>
<dbReference type="InterPro" id="IPR001789">
    <property type="entry name" value="Sig_transdc_resp-reg_receiver"/>
</dbReference>
<evidence type="ECO:0000259" key="2">
    <source>
        <dbReference type="PROSITE" id="PS50110"/>
    </source>
</evidence>
<dbReference type="SUPFAM" id="SSF52172">
    <property type="entry name" value="CheY-like"/>
    <property type="match status" value="1"/>
</dbReference>
<dbReference type="Pfam" id="PF04397">
    <property type="entry name" value="LytTR"/>
    <property type="match status" value="1"/>
</dbReference>
<feature type="modified residue" description="4-aspartylphosphate" evidence="1">
    <location>
        <position position="54"/>
    </location>
</feature>
<protein>
    <submittedName>
        <fullName evidence="4">DNA-binding response regulator</fullName>
    </submittedName>
</protein>
<gene>
    <name evidence="4" type="ORF">D3Y59_02160</name>
</gene>
<evidence type="ECO:0000313" key="5">
    <source>
        <dbReference type="Proteomes" id="UP000262802"/>
    </source>
</evidence>
<dbReference type="PANTHER" id="PTHR37299">
    <property type="entry name" value="TRANSCRIPTIONAL REGULATOR-RELATED"/>
    <property type="match status" value="1"/>
</dbReference>
<dbReference type="Gene3D" id="3.40.50.2300">
    <property type="match status" value="1"/>
</dbReference>
<dbReference type="SMART" id="SM00448">
    <property type="entry name" value="REC"/>
    <property type="match status" value="1"/>
</dbReference>
<evidence type="ECO:0000259" key="3">
    <source>
        <dbReference type="PROSITE" id="PS50930"/>
    </source>
</evidence>
<name>A0A3B7QXZ7_9BACT</name>
<dbReference type="PROSITE" id="PS50930">
    <property type="entry name" value="HTH_LYTTR"/>
    <property type="match status" value="1"/>
</dbReference>
<dbReference type="PROSITE" id="PS50110">
    <property type="entry name" value="RESPONSE_REGULATORY"/>
    <property type="match status" value="1"/>
</dbReference>
<dbReference type="InterPro" id="IPR007492">
    <property type="entry name" value="LytTR_DNA-bd_dom"/>
</dbReference>
<dbReference type="InterPro" id="IPR011006">
    <property type="entry name" value="CheY-like_superfamily"/>
</dbReference>
<accession>A0A3B7QXZ7</accession>
<proteinExistence type="predicted"/>
<dbReference type="InterPro" id="IPR046947">
    <property type="entry name" value="LytR-like"/>
</dbReference>